<organism evidence="2">
    <name type="scientific">Salix viminalis</name>
    <name type="common">Common osier</name>
    <name type="synonym">Basket willow</name>
    <dbReference type="NCBI Taxonomy" id="40686"/>
    <lineage>
        <taxon>Eukaryota</taxon>
        <taxon>Viridiplantae</taxon>
        <taxon>Streptophyta</taxon>
        <taxon>Embryophyta</taxon>
        <taxon>Tracheophyta</taxon>
        <taxon>Spermatophyta</taxon>
        <taxon>Magnoliopsida</taxon>
        <taxon>eudicotyledons</taxon>
        <taxon>Gunneridae</taxon>
        <taxon>Pentapetalae</taxon>
        <taxon>rosids</taxon>
        <taxon>fabids</taxon>
        <taxon>Malpighiales</taxon>
        <taxon>Salicaceae</taxon>
        <taxon>Saliceae</taxon>
        <taxon>Salix</taxon>
    </lineage>
</organism>
<reference evidence="2" key="1">
    <citation type="submission" date="2019-03" db="EMBL/GenBank/DDBJ databases">
        <authorList>
            <person name="Mank J."/>
            <person name="Almeida P."/>
        </authorList>
    </citation>
    <scope>NUCLEOTIDE SEQUENCE</scope>
    <source>
        <strain evidence="2">78183</strain>
    </source>
</reference>
<name>A0A6N2KJ99_SALVM</name>
<dbReference type="PROSITE" id="PS51393">
    <property type="entry name" value="LIPOXYGENASE_3"/>
    <property type="match status" value="1"/>
</dbReference>
<protein>
    <recommendedName>
        <fullName evidence="1">Lipoxygenase domain-containing protein</fullName>
    </recommendedName>
</protein>
<feature type="domain" description="Lipoxygenase" evidence="1">
    <location>
        <begin position="1"/>
        <end position="80"/>
    </location>
</feature>
<dbReference type="GO" id="GO:0016702">
    <property type="term" value="F:oxidoreductase activity, acting on single donors with incorporation of molecular oxygen, incorporation of two atoms of oxygen"/>
    <property type="evidence" value="ECO:0007669"/>
    <property type="project" value="InterPro"/>
</dbReference>
<accession>A0A6N2KJ99</accession>
<dbReference type="InterPro" id="IPR036226">
    <property type="entry name" value="LipOase_C_sf"/>
</dbReference>
<dbReference type="GO" id="GO:0046872">
    <property type="term" value="F:metal ion binding"/>
    <property type="evidence" value="ECO:0007669"/>
    <property type="project" value="InterPro"/>
</dbReference>
<gene>
    <name evidence="2" type="ORF">SVIM_LOCUS90511</name>
</gene>
<evidence type="ECO:0000313" key="2">
    <source>
        <dbReference type="EMBL" id="VFU28078.1"/>
    </source>
</evidence>
<dbReference type="AlphaFoldDB" id="A0A6N2KJ99"/>
<dbReference type="InterPro" id="IPR013819">
    <property type="entry name" value="LipOase_C"/>
</dbReference>
<evidence type="ECO:0000259" key="1">
    <source>
        <dbReference type="PROSITE" id="PS51393"/>
    </source>
</evidence>
<proteinExistence type="predicted"/>
<dbReference type="EMBL" id="CAADRP010000433">
    <property type="protein sequence ID" value="VFU28078.1"/>
    <property type="molecule type" value="Genomic_DNA"/>
</dbReference>
<dbReference type="SUPFAM" id="SSF48484">
    <property type="entry name" value="Lipoxigenase"/>
    <property type="match status" value="1"/>
</dbReference>
<sequence>MPTEAPSDEELKLFLMKPGFALLKCFPSQIQATKVMAVSSSHSPDEECIETGTGAVPCELLKPFTGAGVTGKGVPDSISI</sequence>